<dbReference type="Pfam" id="PF10441">
    <property type="entry name" value="Urb2"/>
    <property type="match status" value="1"/>
</dbReference>
<dbReference type="EMBL" id="JANBPY010000724">
    <property type="protein sequence ID" value="KAJ1964221.1"/>
    <property type="molecule type" value="Genomic_DNA"/>
</dbReference>
<protein>
    <recommendedName>
        <fullName evidence="2">Nucleolar 27S pre-rRNA processing Urb2/Npa2 C-terminal domain-containing protein</fullName>
    </recommendedName>
</protein>
<evidence type="ECO:0000313" key="4">
    <source>
        <dbReference type="Proteomes" id="UP001150925"/>
    </source>
</evidence>
<gene>
    <name evidence="3" type="ORF">IWQ62_002997</name>
</gene>
<organism evidence="3 4">
    <name type="scientific">Dispira parvispora</name>
    <dbReference type="NCBI Taxonomy" id="1520584"/>
    <lineage>
        <taxon>Eukaryota</taxon>
        <taxon>Fungi</taxon>
        <taxon>Fungi incertae sedis</taxon>
        <taxon>Zoopagomycota</taxon>
        <taxon>Kickxellomycotina</taxon>
        <taxon>Dimargaritomycetes</taxon>
        <taxon>Dimargaritales</taxon>
        <taxon>Dimargaritaceae</taxon>
        <taxon>Dispira</taxon>
    </lineage>
</organism>
<feature type="region of interest" description="Disordered" evidence="1">
    <location>
        <begin position="23"/>
        <end position="52"/>
    </location>
</feature>
<proteinExistence type="predicted"/>
<dbReference type="InterPro" id="IPR018849">
    <property type="entry name" value="Urb2/Npa2_C"/>
</dbReference>
<accession>A0A9W8AV01</accession>
<dbReference type="GO" id="GO:0005730">
    <property type="term" value="C:nucleolus"/>
    <property type="evidence" value="ECO:0007669"/>
    <property type="project" value="TreeGrafter"/>
</dbReference>
<dbReference type="OrthoDB" id="160374at2759"/>
<dbReference type="PANTHER" id="PTHR15682:SF2">
    <property type="entry name" value="UNHEALTHY RIBOSOME BIOGENESIS PROTEIN 2 HOMOLOG"/>
    <property type="match status" value="1"/>
</dbReference>
<sequence>MDDDTKKSEVQFAAVQLMQALRKRDPNFPDASKPSTTSAPAEAHDGPSQFSQPLTAPEKIVLARQALTNPAVRMPQKSIVLLEWAFKTMQSQAPNVVSCDNHGIVRATVDPDYWAFITSILYSLIYDQPLTVAAAKDEIIPVLASRFGERDELDQGQPRNGNTPRPAKEYALSVFNWAIQEITSQLKTPDESPTWSGLNDTVRWMQACWTCLMRTDLATNLRAAVRPLQNLVTNCCETVAVIASSTQLAHHVRVCQGLLRFASTVLSLTQEAVKVNPNHRKMFLLVVSKFFHPFTRVLLATRSISHLSEESQSLLKSIQHKIKDTLQKSCFSDAQLHSYGSVLEQANIPYGESLSLENYVNHNESHSQLLFKSFGSRNQPLASYQRGLFEKLQETITSDDPEMVLQGYEVVPILTELFLIQYQRYSNRYLKKRGDAFDAKTSKNSEEWGFLFVALMFTLAYPTFHRWTQSFLPDMANSSGVVKQAQSTVASQQTVLASYQCLCELMQLVTKHHVLAAGWSDSHESQIRFLAPFTQTSLALIPALTNAQQWGPALAIALKTIGGWCQLDETLVGPHLPTVLRCAMVAQGKTQSSAAELFCALIDNYSRSRRLDYFFEQLAQAFLLNTTTITAPLPVIHSALFDSRVLQSLMQALVHQLPFIQSQPIIRTFCHALQTGYFGVKPEDATFFPGKRSSEESIGDSHTKRRKVSELGAVTVNADDGIVGSPASDSDGGILGITTLLSYFIGAVHPTSPQQTQTWNSFLATLYPAVVAPLLSLGDSPLPAALANFATSTKVLAGLSLHIVLLESSLAYREQTLTLEWLESMWNQNHKVFDSDPRCRVTVTNAILQWISYRVSQPQYYMERDTSLRGDAVMKKYLNKCLAWVDWSTLTSSQQLPSATEKNISAAWDRRFYTVTSANEAAAYWYTLVHDYLDVVGRYGPVDEMDHILRGLFTHASSIPENNTSLTGVTDQSGWTCYQTSLRVLRSAWFYEIPSVKSRAILILTGVYFEQLHQFLPTDKGDSDAGKVVQELALVIGDTNMAQKARQTLMSEKLAKLQSLAIATVRHSSNGSTNQQNLDAIQRCNAVLEMLLILPTAFISRSQVSTVMVCCLSYGWFLRQFSALPAGSVDIRTSKAAYLCEEISRHSVYGYQMVTEIINRLLPRFKFAVIFFLLEHSHIHNFFDSILSQAMLHRASVLQTGPNEPLHCLGHQLGDLLQALIGHLPEASETNITVLVGFLKNVLDQLLGRLRVILEPSKEKLTSDQPTTTLGDSFATELLERLLTELVKLSPPVDQTSQRTTITLAPAVANFIKWLPEALGGIREHVQVQVTEHHAYTQAHPQGTFSEETLMALGHTAHLYRVLLLLTPIVSADSKFIPCKTLMPRLFTLSSYAVQGYHQQQRNSGKAALSPSLALLSFVRVTLDTIVPNLESFTSAWGKTVKGNTAKPSVGLVAQLVLAHIVAYLTFMGANPLVNATSIQTAALELIPSLLIAVRLEDQQAMLDMLLSHLAAQPPNTGRTACAKVDSRRLALLHALGAATHQTRGGFNLQALIKSRTSSIMVAMSDTLRTTRFAPTMLQSLVIIRSLTSNQGVVLSPDSAMVLVSTLINLSNYDTLTLESSSGITSQTARMELRDIFHQLYYILYDVFRRHTQSITLLLPTLLTCVGHMFNLFTSPSGLDQLVLDMGAHSTLTSTASEIDGTQSSEPTRFQPNLFPDGQPLFGFFLPFRPLPVDCATLFSRLLMVIASPLENRTSTKSKVSKSAMDPFGATQNSSLLTTGGKSDRLQLRGTLTSQFAGIFRKYVPTLLAHYFQVQVSSSPIADSQCRAALRPGLMALIDLLEERDRNNLLASLNTAGKALLKDMYEEYNTSFRYKGHV</sequence>
<comment type="caution">
    <text evidence="3">The sequence shown here is derived from an EMBL/GenBank/DDBJ whole genome shotgun (WGS) entry which is preliminary data.</text>
</comment>
<dbReference type="SUPFAM" id="SSF48371">
    <property type="entry name" value="ARM repeat"/>
    <property type="match status" value="1"/>
</dbReference>
<dbReference type="GO" id="GO:0042254">
    <property type="term" value="P:ribosome biogenesis"/>
    <property type="evidence" value="ECO:0007669"/>
    <property type="project" value="TreeGrafter"/>
</dbReference>
<dbReference type="Proteomes" id="UP001150925">
    <property type="component" value="Unassembled WGS sequence"/>
</dbReference>
<dbReference type="PANTHER" id="PTHR15682">
    <property type="entry name" value="UNHEALTHY RIBOSOME BIOGENESIS PROTEIN 2 HOMOLOG"/>
    <property type="match status" value="1"/>
</dbReference>
<evidence type="ECO:0000313" key="3">
    <source>
        <dbReference type="EMBL" id="KAJ1964221.1"/>
    </source>
</evidence>
<dbReference type="InterPro" id="IPR016024">
    <property type="entry name" value="ARM-type_fold"/>
</dbReference>
<reference evidence="3" key="1">
    <citation type="submission" date="2022-07" db="EMBL/GenBank/DDBJ databases">
        <title>Phylogenomic reconstructions and comparative analyses of Kickxellomycotina fungi.</title>
        <authorList>
            <person name="Reynolds N.K."/>
            <person name="Stajich J.E."/>
            <person name="Barry K."/>
            <person name="Grigoriev I.V."/>
            <person name="Crous P."/>
            <person name="Smith M.E."/>
        </authorList>
    </citation>
    <scope>NUCLEOTIDE SEQUENCE</scope>
    <source>
        <strain evidence="3">RSA 1196</strain>
    </source>
</reference>
<keyword evidence="4" id="KW-1185">Reference proteome</keyword>
<evidence type="ECO:0000259" key="2">
    <source>
        <dbReference type="Pfam" id="PF10441"/>
    </source>
</evidence>
<feature type="domain" description="Nucleolar 27S pre-rRNA processing Urb2/Npa2 C-terminal" evidence="2">
    <location>
        <begin position="1583"/>
        <end position="1876"/>
    </location>
</feature>
<evidence type="ECO:0000256" key="1">
    <source>
        <dbReference type="SAM" id="MobiDB-lite"/>
    </source>
</evidence>
<dbReference type="InterPro" id="IPR052609">
    <property type="entry name" value="Ribosome_Biogenesis_Reg"/>
</dbReference>
<name>A0A9W8AV01_9FUNG</name>